<feature type="region of interest" description="Disordered" evidence="1">
    <location>
        <begin position="166"/>
        <end position="268"/>
    </location>
</feature>
<protein>
    <submittedName>
        <fullName evidence="2">Uncharacterized protein</fullName>
    </submittedName>
</protein>
<comment type="caution">
    <text evidence="2">The sequence shown here is derived from an EMBL/GenBank/DDBJ whole genome shotgun (WGS) entry which is preliminary data.</text>
</comment>
<evidence type="ECO:0000313" key="3">
    <source>
        <dbReference type="Proteomes" id="UP000683000"/>
    </source>
</evidence>
<evidence type="ECO:0000256" key="1">
    <source>
        <dbReference type="SAM" id="MobiDB-lite"/>
    </source>
</evidence>
<sequence>MKGTRQAKNAAEVAVESTEIDLAEAEESGDDDDPSPVASRDNDDGKSKACDHLVGSAPKRPPTSPPGGETTRKPKRSRKGTITRAVDEESLLVQATEATQVDNASTCAKEPQSIVEGTSTEAFIRPQHKLRPPPIEVAAIASPATPTADMDTQDVGDGDEILVLLNEPGGQNSPDTEEGQALAALGGTTQSSPSVPAANSDIEDTTPVTRPFHSNPNSSREKPKFGASRGLLAGTHGGVLGRGRDGTGSCARVRQTYNTTSKRTNLHR</sequence>
<gene>
    <name evidence="2" type="ORF">JVT61DRAFT_12441</name>
</gene>
<accession>A0A8I2YE11</accession>
<keyword evidence="3" id="KW-1185">Reference proteome</keyword>
<dbReference type="AlphaFoldDB" id="A0A8I2YE11"/>
<feature type="compositionally biased region" description="Acidic residues" evidence="1">
    <location>
        <begin position="18"/>
        <end position="34"/>
    </location>
</feature>
<feature type="region of interest" description="Disordered" evidence="1">
    <location>
        <begin position="103"/>
        <end position="131"/>
    </location>
</feature>
<name>A0A8I2YE11_9AGAM</name>
<feature type="compositionally biased region" description="Polar residues" evidence="1">
    <location>
        <begin position="206"/>
        <end position="218"/>
    </location>
</feature>
<reference evidence="2" key="1">
    <citation type="submission" date="2021-03" db="EMBL/GenBank/DDBJ databases">
        <title>Evolutionary innovations through gain and loss of genes in the ectomycorrhizal Boletales.</title>
        <authorList>
            <person name="Wu G."/>
            <person name="Miyauchi S."/>
            <person name="Morin E."/>
            <person name="Yang Z.-L."/>
            <person name="Xu J."/>
            <person name="Martin F.M."/>
        </authorList>
    </citation>
    <scope>NUCLEOTIDE SEQUENCE</scope>
    <source>
        <strain evidence="2">BR01</strain>
    </source>
</reference>
<dbReference type="Proteomes" id="UP000683000">
    <property type="component" value="Unassembled WGS sequence"/>
</dbReference>
<feature type="region of interest" description="Disordered" evidence="1">
    <location>
        <begin position="1"/>
        <end position="89"/>
    </location>
</feature>
<evidence type="ECO:0000313" key="2">
    <source>
        <dbReference type="EMBL" id="KAG6370139.1"/>
    </source>
</evidence>
<dbReference type="EMBL" id="JAGFBS010000056">
    <property type="protein sequence ID" value="KAG6370139.1"/>
    <property type="molecule type" value="Genomic_DNA"/>
</dbReference>
<feature type="compositionally biased region" description="Basic and acidic residues" evidence="1">
    <location>
        <begin position="40"/>
        <end position="51"/>
    </location>
</feature>
<feature type="compositionally biased region" description="Polar residues" evidence="1">
    <location>
        <begin position="255"/>
        <end position="268"/>
    </location>
</feature>
<organism evidence="2 3">
    <name type="scientific">Boletus reticuloceps</name>
    <dbReference type="NCBI Taxonomy" id="495285"/>
    <lineage>
        <taxon>Eukaryota</taxon>
        <taxon>Fungi</taxon>
        <taxon>Dikarya</taxon>
        <taxon>Basidiomycota</taxon>
        <taxon>Agaricomycotina</taxon>
        <taxon>Agaricomycetes</taxon>
        <taxon>Agaricomycetidae</taxon>
        <taxon>Boletales</taxon>
        <taxon>Boletineae</taxon>
        <taxon>Boletaceae</taxon>
        <taxon>Boletoideae</taxon>
        <taxon>Boletus</taxon>
    </lineage>
</organism>
<proteinExistence type="predicted"/>